<dbReference type="Proteomes" id="UP000682733">
    <property type="component" value="Unassembled WGS sequence"/>
</dbReference>
<dbReference type="Proteomes" id="UP000681722">
    <property type="component" value="Unassembled WGS sequence"/>
</dbReference>
<dbReference type="SMART" id="SM00239">
    <property type="entry name" value="C2"/>
    <property type="match status" value="1"/>
</dbReference>
<evidence type="ECO:0000256" key="1">
    <source>
        <dbReference type="ARBA" id="ARBA00022737"/>
    </source>
</evidence>
<dbReference type="InterPro" id="IPR039032">
    <property type="entry name" value="Rim-like"/>
</dbReference>
<feature type="region of interest" description="Disordered" evidence="4">
    <location>
        <begin position="1132"/>
        <end position="1255"/>
    </location>
</feature>
<dbReference type="EMBL" id="CAJOBC010000471">
    <property type="protein sequence ID" value="CAF3590406.1"/>
    <property type="molecule type" value="Genomic_DNA"/>
</dbReference>
<dbReference type="InterPro" id="IPR000008">
    <property type="entry name" value="C2_dom"/>
</dbReference>
<evidence type="ECO:0000313" key="10">
    <source>
        <dbReference type="EMBL" id="CAF3734647.1"/>
    </source>
</evidence>
<evidence type="ECO:0000259" key="6">
    <source>
        <dbReference type="PROSITE" id="PS50106"/>
    </source>
</evidence>
<dbReference type="InterPro" id="IPR001478">
    <property type="entry name" value="PDZ"/>
</dbReference>
<keyword evidence="2" id="KW-0770">Synapse</keyword>
<dbReference type="PRINTS" id="PR00360">
    <property type="entry name" value="C2DOMAIN"/>
</dbReference>
<dbReference type="CDD" id="cd04031">
    <property type="entry name" value="C2A_RIM1alpha"/>
    <property type="match status" value="1"/>
</dbReference>
<feature type="compositionally biased region" description="Low complexity" evidence="4">
    <location>
        <begin position="118"/>
        <end position="129"/>
    </location>
</feature>
<dbReference type="PANTHER" id="PTHR12157">
    <property type="entry name" value="REGULATING SYNAPTIC MEMBRANE EXOCYTOSIS PROTEIN"/>
    <property type="match status" value="1"/>
</dbReference>
<dbReference type="GO" id="GO:0045202">
    <property type="term" value="C:synapse"/>
    <property type="evidence" value="ECO:0007669"/>
    <property type="project" value="UniProtKB-SubCell"/>
</dbReference>
<dbReference type="Pfam" id="PF00168">
    <property type="entry name" value="C2"/>
    <property type="match status" value="1"/>
</dbReference>
<keyword evidence="1" id="KW-0677">Repeat</keyword>
<dbReference type="EMBL" id="CAJNOQ010000471">
    <property type="protein sequence ID" value="CAF0805068.1"/>
    <property type="molecule type" value="Genomic_DNA"/>
</dbReference>
<dbReference type="InterPro" id="IPR013083">
    <property type="entry name" value="Znf_RING/FYVE/PHD"/>
</dbReference>
<feature type="compositionally biased region" description="Polar residues" evidence="4">
    <location>
        <begin position="130"/>
        <end position="139"/>
    </location>
</feature>
<proteinExistence type="predicted"/>
<comment type="subcellular location">
    <subcellularLocation>
        <location evidence="3">Synapse</location>
    </subcellularLocation>
</comment>
<dbReference type="GO" id="GO:0042391">
    <property type="term" value="P:regulation of membrane potential"/>
    <property type="evidence" value="ECO:0007669"/>
    <property type="project" value="TreeGrafter"/>
</dbReference>
<dbReference type="GO" id="GO:0044325">
    <property type="term" value="F:transmembrane transporter binding"/>
    <property type="evidence" value="ECO:0007669"/>
    <property type="project" value="TreeGrafter"/>
</dbReference>
<dbReference type="GO" id="GO:0031267">
    <property type="term" value="F:small GTPase binding"/>
    <property type="evidence" value="ECO:0007669"/>
    <property type="project" value="InterPro"/>
</dbReference>
<reference evidence="7" key="1">
    <citation type="submission" date="2021-02" db="EMBL/GenBank/DDBJ databases">
        <authorList>
            <person name="Nowell W R."/>
        </authorList>
    </citation>
    <scope>NUCLEOTIDE SEQUENCE</scope>
</reference>
<evidence type="ECO:0000313" key="8">
    <source>
        <dbReference type="EMBL" id="CAF0961901.1"/>
    </source>
</evidence>
<dbReference type="Proteomes" id="UP000677228">
    <property type="component" value="Unassembled WGS sequence"/>
</dbReference>
<feature type="domain" description="PDZ" evidence="6">
    <location>
        <begin position="758"/>
        <end position="849"/>
    </location>
</feature>
<dbReference type="EMBL" id="CAJNOK010005148">
    <property type="protein sequence ID" value="CAF0961901.1"/>
    <property type="molecule type" value="Genomic_DNA"/>
</dbReference>
<feature type="region of interest" description="Disordered" evidence="4">
    <location>
        <begin position="708"/>
        <end position="736"/>
    </location>
</feature>
<evidence type="ECO:0000256" key="3">
    <source>
        <dbReference type="ARBA" id="ARBA00034103"/>
    </source>
</evidence>
<feature type="region of interest" description="Disordered" evidence="4">
    <location>
        <begin position="315"/>
        <end position="336"/>
    </location>
</feature>
<feature type="compositionally biased region" description="Low complexity" evidence="4">
    <location>
        <begin position="61"/>
        <end position="70"/>
    </location>
</feature>
<accession>A0A813T407</accession>
<dbReference type="InterPro" id="IPR036034">
    <property type="entry name" value="PDZ_sf"/>
</dbReference>
<dbReference type="InterPro" id="IPR035892">
    <property type="entry name" value="C2_domain_sf"/>
</dbReference>
<organism evidence="7 11">
    <name type="scientific">Didymodactylos carnosus</name>
    <dbReference type="NCBI Taxonomy" id="1234261"/>
    <lineage>
        <taxon>Eukaryota</taxon>
        <taxon>Metazoa</taxon>
        <taxon>Spiralia</taxon>
        <taxon>Gnathifera</taxon>
        <taxon>Rotifera</taxon>
        <taxon>Eurotatoria</taxon>
        <taxon>Bdelloidea</taxon>
        <taxon>Philodinida</taxon>
        <taxon>Philodinidae</taxon>
        <taxon>Didymodactylos</taxon>
    </lineage>
</organism>
<dbReference type="SUPFAM" id="SSF50156">
    <property type="entry name" value="PDZ domain-like"/>
    <property type="match status" value="1"/>
</dbReference>
<evidence type="ECO:0000313" key="9">
    <source>
        <dbReference type="EMBL" id="CAF3590406.1"/>
    </source>
</evidence>
<feature type="compositionally biased region" description="Basic and acidic residues" evidence="4">
    <location>
        <begin position="1154"/>
        <end position="1171"/>
    </location>
</feature>
<feature type="domain" description="C2" evidence="5">
    <location>
        <begin position="1313"/>
        <end position="1435"/>
    </location>
</feature>
<dbReference type="Gene3D" id="3.30.40.10">
    <property type="entry name" value="Zinc/RING finger domain, C3HC4 (zinc finger)"/>
    <property type="match status" value="1"/>
</dbReference>
<evidence type="ECO:0000313" key="11">
    <source>
        <dbReference type="Proteomes" id="UP000663829"/>
    </source>
</evidence>
<feature type="region of interest" description="Disordered" evidence="4">
    <location>
        <begin position="99"/>
        <end position="141"/>
    </location>
</feature>
<dbReference type="EMBL" id="CAJOBA010005153">
    <property type="protein sequence ID" value="CAF3734647.1"/>
    <property type="molecule type" value="Genomic_DNA"/>
</dbReference>
<gene>
    <name evidence="7" type="ORF">GPM918_LOCUS3728</name>
    <name evidence="8" type="ORF">OVA965_LOCUS12680</name>
    <name evidence="9" type="ORF">SRO942_LOCUS3728</name>
    <name evidence="10" type="ORF">TMI583_LOCUS12684</name>
</gene>
<dbReference type="Gene3D" id="2.60.40.150">
    <property type="entry name" value="C2 domain"/>
    <property type="match status" value="1"/>
</dbReference>
<feature type="region of interest" description="Disordered" evidence="4">
    <location>
        <begin position="266"/>
        <end position="298"/>
    </location>
</feature>
<dbReference type="Gene3D" id="2.30.42.10">
    <property type="match status" value="1"/>
</dbReference>
<evidence type="ECO:0000313" key="7">
    <source>
        <dbReference type="EMBL" id="CAF0805068.1"/>
    </source>
</evidence>
<keyword evidence="11" id="KW-1185">Reference proteome</keyword>
<dbReference type="OrthoDB" id="270970at2759"/>
<evidence type="ECO:0000259" key="5">
    <source>
        <dbReference type="PROSITE" id="PS50004"/>
    </source>
</evidence>
<feature type="compositionally biased region" description="Acidic residues" evidence="4">
    <location>
        <begin position="266"/>
        <end position="295"/>
    </location>
</feature>
<dbReference type="PRINTS" id="PR00399">
    <property type="entry name" value="SYNAPTOTAGMN"/>
</dbReference>
<feature type="compositionally biased region" description="Polar residues" evidence="4">
    <location>
        <begin position="1139"/>
        <end position="1153"/>
    </location>
</feature>
<dbReference type="SUPFAM" id="SSF49562">
    <property type="entry name" value="C2 domain (Calcium/lipid-binding domain, CaLB)"/>
    <property type="match status" value="1"/>
</dbReference>
<sequence>MLNSFRKWVQSAVDVTLDPPQIDQTPTNHHHVQLSTHSTNYLSRPMSMDNFNNSTSRRRSSSSTLPLRLPILPPSSPEIDLSHLNRDEQEHIAAVLRRARQVEQQEQHQQPDNFATDTISTSSSTSSSINDGQQLQQQPHGEENGISYLPAIEQQQNKHNDVENGNCEMCQKQLEQPLSSLCSNCIEKPRLDNNEIPTKMSFNKYTDIAGKQIFGVSKSKMAVPDQHSQINGFGYWNKTEEDDIESTNNVNNIYDNISAQGALVESIDDDDDDDDDVDDDDNNNNHNEEEEEEEDARTTNAIGEYASYISNHYNSQPVISPEENKPTSSHEIESSASSANVLDELVVIVPCNRLNSTRLGSLTEVAEEDFLYQGPSYAETIPIENTSIVEQTTSQPPQYIVDEIDDYLSSDEENNSHHQQKPQLIIEERDHIQELADTIANISRNFPLTRPITTTDNLLKKIVDINAIQEMEIEPIVATEPQDEIVSRPGSLSRSLGIHQKLNHISQKSLDKEHTLTITDVTENTSHTQPPRMDIFSKCMRQAEKNLITATGTKSLPRKIPEYKDPKRMKRNLPSIPSSIALRRTNSDSRFSLPDRSATQNGFSNRSSDPVCFREHRLFLSTDPQNTHQLNSLREDFDEDLLEIDLNTVGTKERSKTDSIVTPYEFASQPDLTKNELSSKTCATLNSSNHEQEEHLLSLPPKVLLKDQTTSTNDRHTTKKKVKRKDPDARQKHNLINGITKTDNETNTAETTTEDLDQIRLPTIRHDGTDLGLKITGGHSLPDCTEVTAIIETINEHHRNYEILKNAVRAGDEALEIGGVSLRGKSTLFVQNLMNSIQDEFEIVVRSQKIDVDQTKVNSSVLPLIVQLNPIDIVQEKKNLLTADSSFDMDMEFSKSRRRADSFRRYSEPRAEVATVVIPSSIPLSNVVKSHSTMIRPPVNIPSKSTSNTLLPNGQHHSYSLSVHDLQHTGTSSMPKERLFSVDRLSRESLHSSKSNEHLKKTLINSDNTYRPTCAVSFNLDTDTLPLTNDSFDKQESGVYNLAEHERKHSSSHTTSPYSDDFDNRMFNNDIQQYETGHRLPTPITPSTTPKLSDIVYPLLTATNDNTTIPLMLNNEEEPIDIPKVPVRRLSYRKERSSDASSINDQKLSQSPTSDKKLLDENNYRRYEHRNSLCPSDYGDRRGSNESDESDNLSKYFPSDQSRKSSLRDGTLPSLSTPQNLNKTKLTPRRSNSVNASRTSRGSYSDEGTASADLTNASKRLQDFLRSSSDGRNPSEARGKGLRLNFLKKKTKSVDFANERRVSQQPEMSEKDYVGDIQLQITHNKEDEQLVIKILRAKNLIAKDTNGFSDPFVKVYLLPGRDQENKRRTKHVSKSLNPRWDHIAIYPNVHREELQYKMVEFTVWDYDRFKANDFLGQVTIDLKDAAVIDDQPHWYRLKAIREREDTNRSSPKLFKMGTSLDSPKIRSTIATSKK</sequence>
<dbReference type="PROSITE" id="PS50004">
    <property type="entry name" value="C2"/>
    <property type="match status" value="1"/>
</dbReference>
<dbReference type="Proteomes" id="UP000663829">
    <property type="component" value="Unassembled WGS sequence"/>
</dbReference>
<evidence type="ECO:0000256" key="4">
    <source>
        <dbReference type="SAM" id="MobiDB-lite"/>
    </source>
</evidence>
<evidence type="ECO:0000256" key="2">
    <source>
        <dbReference type="ARBA" id="ARBA00023018"/>
    </source>
</evidence>
<name>A0A813T407_9BILA</name>
<comment type="caution">
    <text evidence="7">The sequence shown here is derived from an EMBL/GenBank/DDBJ whole genome shotgun (WGS) entry which is preliminary data.</text>
</comment>
<protein>
    <recommendedName>
        <fullName evidence="12">C2 domain-containing protein</fullName>
    </recommendedName>
</protein>
<dbReference type="GO" id="GO:0016020">
    <property type="term" value="C:membrane"/>
    <property type="evidence" value="ECO:0007669"/>
    <property type="project" value="InterPro"/>
</dbReference>
<evidence type="ECO:0008006" key="12">
    <source>
        <dbReference type="Google" id="ProtNLM"/>
    </source>
</evidence>
<dbReference type="InterPro" id="IPR001565">
    <property type="entry name" value="Synaptotagmin"/>
</dbReference>
<feature type="region of interest" description="Disordered" evidence="4">
    <location>
        <begin position="1043"/>
        <end position="1063"/>
    </location>
</feature>
<dbReference type="PANTHER" id="PTHR12157:SF25">
    <property type="entry name" value="REGULATING SYNAPTIC MEMBRANE EXOCYTOSIS PROTEIN 3"/>
    <property type="match status" value="1"/>
</dbReference>
<dbReference type="GO" id="GO:0006887">
    <property type="term" value="P:exocytosis"/>
    <property type="evidence" value="ECO:0007669"/>
    <property type="project" value="InterPro"/>
</dbReference>
<dbReference type="PROSITE" id="PS50106">
    <property type="entry name" value="PDZ"/>
    <property type="match status" value="1"/>
</dbReference>
<feature type="compositionally biased region" description="Basic and acidic residues" evidence="4">
    <location>
        <begin position="322"/>
        <end position="333"/>
    </location>
</feature>
<feature type="compositionally biased region" description="Polar residues" evidence="4">
    <location>
        <begin position="1213"/>
        <end position="1255"/>
    </location>
</feature>
<feature type="region of interest" description="Disordered" evidence="4">
    <location>
        <begin position="41"/>
        <end position="73"/>
    </location>
</feature>